<evidence type="ECO:0000256" key="5">
    <source>
        <dbReference type="ARBA" id="ARBA00022840"/>
    </source>
</evidence>
<keyword evidence="6" id="KW-0119">Carbohydrate metabolism</keyword>
<evidence type="ECO:0000256" key="9">
    <source>
        <dbReference type="ARBA" id="ARBA00037335"/>
    </source>
</evidence>
<dbReference type="SUPFAM" id="SSF142764">
    <property type="entry name" value="YgbK-like"/>
    <property type="match status" value="1"/>
</dbReference>
<keyword evidence="5" id="KW-0067">ATP-binding</keyword>
<evidence type="ECO:0000256" key="3">
    <source>
        <dbReference type="ARBA" id="ARBA00022741"/>
    </source>
</evidence>
<dbReference type="STRING" id="1041146.GCA_000427985_07319"/>
<dbReference type="InterPro" id="IPR031475">
    <property type="entry name" value="NBD_C"/>
</dbReference>
<evidence type="ECO:0000256" key="8">
    <source>
        <dbReference type="ARBA" id="ARBA00036346"/>
    </source>
</evidence>
<keyword evidence="3" id="KW-0547">Nucleotide-binding</keyword>
<dbReference type="Pfam" id="PF07005">
    <property type="entry name" value="SBD_N"/>
    <property type="match status" value="1"/>
</dbReference>
<dbReference type="InterPro" id="IPR037051">
    <property type="entry name" value="4-carb_acid_sugar_kinase_N_sf"/>
</dbReference>
<protein>
    <recommendedName>
        <fullName evidence="11">3-oxo-tetronate kinase</fullName>
        <ecNumber evidence="10">2.7.1.217</ecNumber>
    </recommendedName>
    <alternativeName>
        <fullName evidence="12">3-dehydrotetronate 4-kinase</fullName>
    </alternativeName>
</protein>
<evidence type="ECO:0000256" key="4">
    <source>
        <dbReference type="ARBA" id="ARBA00022777"/>
    </source>
</evidence>
<evidence type="ECO:0000256" key="1">
    <source>
        <dbReference type="ARBA" id="ARBA00005715"/>
    </source>
</evidence>
<feature type="domain" description="Four-carbon acid sugar kinase N-terminal" evidence="13">
    <location>
        <begin position="3"/>
        <end position="229"/>
    </location>
</feature>
<evidence type="ECO:0000256" key="6">
    <source>
        <dbReference type="ARBA" id="ARBA00023277"/>
    </source>
</evidence>
<dbReference type="Proteomes" id="UP000232164">
    <property type="component" value="Unassembled WGS sequence"/>
</dbReference>
<reference evidence="15 16" key="1">
    <citation type="submission" date="2017-11" db="EMBL/GenBank/DDBJ databases">
        <authorList>
            <person name="Han C.G."/>
        </authorList>
    </citation>
    <scope>NUCLEOTIDE SEQUENCE [LARGE SCALE GENOMIC DNA]</scope>
    <source>
        <strain evidence="15 16">HCNT1</strain>
    </source>
</reference>
<evidence type="ECO:0000256" key="2">
    <source>
        <dbReference type="ARBA" id="ARBA00022679"/>
    </source>
</evidence>
<evidence type="ECO:0000256" key="12">
    <source>
        <dbReference type="ARBA" id="ARBA00041377"/>
    </source>
</evidence>
<evidence type="ECO:0000256" key="10">
    <source>
        <dbReference type="ARBA" id="ARBA00039095"/>
    </source>
</evidence>
<dbReference type="NCBIfam" id="NF043035">
    <property type="entry name" value="OxoTetrKin"/>
    <property type="match status" value="1"/>
</dbReference>
<dbReference type="Gene3D" id="3.40.980.20">
    <property type="entry name" value="Four-carbon acid sugar kinase, nucleotide binding domain"/>
    <property type="match status" value="1"/>
</dbReference>
<organism evidence="15 16">
    <name type="scientific">Rhizobium sullae</name>
    <name type="common">Rhizobium hedysari</name>
    <dbReference type="NCBI Taxonomy" id="50338"/>
    <lineage>
        <taxon>Bacteria</taxon>
        <taxon>Pseudomonadati</taxon>
        <taxon>Pseudomonadota</taxon>
        <taxon>Alphaproteobacteria</taxon>
        <taxon>Hyphomicrobiales</taxon>
        <taxon>Rhizobiaceae</taxon>
        <taxon>Rhizobium/Agrobacterium group</taxon>
        <taxon>Rhizobium</taxon>
    </lineage>
</organism>
<evidence type="ECO:0000259" key="13">
    <source>
        <dbReference type="Pfam" id="PF07005"/>
    </source>
</evidence>
<keyword evidence="4" id="KW-0418">Kinase</keyword>
<evidence type="ECO:0000256" key="11">
    <source>
        <dbReference type="ARBA" id="ARBA00039461"/>
    </source>
</evidence>
<proteinExistence type="inferred from homology"/>
<accession>A0A2N0DCC3</accession>
<comment type="catalytic activity">
    <reaction evidence="8">
        <text>3-dehydro-D-erythronate + ATP = 3-dehydro-4-O-phospho-D-erythronate + ADP + H(+)</text>
        <dbReference type="Rhea" id="RHEA:52556"/>
        <dbReference type="ChEBI" id="CHEBI:15378"/>
        <dbReference type="ChEBI" id="CHEBI:30616"/>
        <dbReference type="ChEBI" id="CHEBI:57958"/>
        <dbReference type="ChEBI" id="CHEBI:136593"/>
        <dbReference type="ChEBI" id="CHEBI:456216"/>
        <dbReference type="EC" id="2.7.1.217"/>
    </reaction>
</comment>
<evidence type="ECO:0000313" key="16">
    <source>
        <dbReference type="Proteomes" id="UP000232164"/>
    </source>
</evidence>
<evidence type="ECO:0000256" key="7">
    <source>
        <dbReference type="ARBA" id="ARBA00035898"/>
    </source>
</evidence>
<sequence>MLIGAVADDITGATDLCLMLSREGMRTIQLIGLPEEGALFADADAVVVALKSRTAPSEDAVRDSVAAARNLLAAGAEQLLFKYCSTFDSTDDGNIGPVADALQDLTGGGLTIACPSFPATGRTVYKGHLFVGDRLLSESPLKDHPLTPMEDPDLVRVLQRQTRRPVGLVDWPVIARGETAIRAAFARHEAAGKRILVVDTLSDTDLRAIGAACDGMKLVTGGSGIAMGLPDNFRKRGKLAVRKAMTRITAPAGRAVILAGSCSLATRGQIEVARNAGAAALRLDISAIADGSQSAAQIADWAIAQASDRAPLIYSSASPEELLRIQASMGRHESGALVEQTLADVARRLLQKGFTRFLVAGGETSGAVINALEIKALSIGPEIDPGVPWTRSIGGPDIVLALKSGNFGAPDFFQKAWALLETEAPDA</sequence>
<dbReference type="InterPro" id="IPR010737">
    <property type="entry name" value="4-carb_acid_sugar_kinase_N"/>
</dbReference>
<dbReference type="AlphaFoldDB" id="A0A2N0DCC3"/>
<feature type="domain" description="Four-carbon acid sugar kinase nucleotide binding" evidence="14">
    <location>
        <begin position="256"/>
        <end position="413"/>
    </location>
</feature>
<dbReference type="Pfam" id="PF17042">
    <property type="entry name" value="NBD_C"/>
    <property type="match status" value="1"/>
</dbReference>
<dbReference type="InterPro" id="IPR050007">
    <property type="entry name" value="OtnK"/>
</dbReference>
<comment type="similarity">
    <text evidence="1">Belongs to the four-carbon acid sugar kinase family.</text>
</comment>
<evidence type="ECO:0000313" key="15">
    <source>
        <dbReference type="EMBL" id="PKA43753.1"/>
    </source>
</evidence>
<gene>
    <name evidence="15" type="ORF">CWR43_11985</name>
</gene>
<dbReference type="InterPro" id="IPR042213">
    <property type="entry name" value="NBD_C_sf"/>
</dbReference>
<name>A0A2N0DCC3_RHISU</name>
<reference evidence="15 16" key="2">
    <citation type="submission" date="2017-12" db="EMBL/GenBank/DDBJ databases">
        <title>Genome sequence of Rhizobium sullae HCNT1 isolated from Sulla coronaria nodules and featuring peculiar denitrification phenotypes.</title>
        <authorList>
            <person name="De Diego-Diaz B."/>
            <person name="Treu L."/>
            <person name="Campanaro S."/>
            <person name="Da Silva Duarte V."/>
            <person name="Basaglia M."/>
            <person name="Favaro L."/>
            <person name="Casella S."/>
            <person name="Squartini A."/>
        </authorList>
    </citation>
    <scope>NUCLEOTIDE SEQUENCE [LARGE SCALE GENOMIC DNA]</scope>
    <source>
        <strain evidence="15 16">HCNT1</strain>
    </source>
</reference>
<comment type="caution">
    <text evidence="15">The sequence shown here is derived from an EMBL/GenBank/DDBJ whole genome shotgun (WGS) entry which is preliminary data.</text>
</comment>
<comment type="function">
    <text evidence="9">Catalyzes the ATP-dependent phosphorylation of 3-oxo-tetronate to 3-oxo-tetronate 4-phosphate.</text>
</comment>
<dbReference type="GO" id="GO:0005524">
    <property type="term" value="F:ATP binding"/>
    <property type="evidence" value="ECO:0007669"/>
    <property type="project" value="UniProtKB-KW"/>
</dbReference>
<comment type="catalytic activity">
    <reaction evidence="7">
        <text>3-dehydro-L-erythronate + ATP = 3-dehydro-4-O-phospho-L-erythronate + ADP + H(+)</text>
        <dbReference type="Rhea" id="RHEA:52552"/>
        <dbReference type="ChEBI" id="CHEBI:15378"/>
        <dbReference type="ChEBI" id="CHEBI:30616"/>
        <dbReference type="ChEBI" id="CHEBI:136592"/>
        <dbReference type="ChEBI" id="CHEBI:136670"/>
        <dbReference type="ChEBI" id="CHEBI:456216"/>
        <dbReference type="EC" id="2.7.1.217"/>
    </reaction>
</comment>
<dbReference type="GO" id="GO:0016301">
    <property type="term" value="F:kinase activity"/>
    <property type="evidence" value="ECO:0007669"/>
    <property type="project" value="UniProtKB-KW"/>
</dbReference>
<dbReference type="EMBL" id="PIQN01000007">
    <property type="protein sequence ID" value="PKA43753.1"/>
    <property type="molecule type" value="Genomic_DNA"/>
</dbReference>
<keyword evidence="2" id="KW-0808">Transferase</keyword>
<dbReference type="EC" id="2.7.1.217" evidence="10"/>
<evidence type="ECO:0000259" key="14">
    <source>
        <dbReference type="Pfam" id="PF17042"/>
    </source>
</evidence>
<dbReference type="Gene3D" id="3.40.50.10840">
    <property type="entry name" value="Putative sugar-binding, N-terminal domain"/>
    <property type="match status" value="1"/>
</dbReference>